<evidence type="ECO:0000256" key="1">
    <source>
        <dbReference type="SAM" id="Phobius"/>
    </source>
</evidence>
<accession>A0A0D7ATY2</accession>
<dbReference type="Proteomes" id="UP000054007">
    <property type="component" value="Unassembled WGS sequence"/>
</dbReference>
<dbReference type="AlphaFoldDB" id="A0A0D7ATY2"/>
<keyword evidence="1" id="KW-0812">Transmembrane</keyword>
<keyword evidence="1" id="KW-1133">Transmembrane helix</keyword>
<protein>
    <submittedName>
        <fullName evidence="2">Uncharacterized protein</fullName>
    </submittedName>
</protein>
<keyword evidence="1" id="KW-0472">Membrane</keyword>
<sequence>MLSFQSVVTAFGVFVTLLWFLQYLFDIHAVDLRSLAALRTQLRANLYFSIPSPEEHHRIWTKKQPPLHRSHIRMRRPTPGYITLIFYAHSRHLSAKCLPWFEGDIPLNESAELCFADVFVAWGLEKCAIIHIEGSLTRPKLTTVTREFVLRGTELARLCDADGCITITEPAVSAHVQTQRSIRKGYMSVLSGLCMLKDIAHDLYMGARPTVFAVLSAIRKFPTIAWSAFVDLSSARPFSTEICVKLTVLVIGVSLISSGGIYVCYHLCRFVVCQVPRAIHLVK</sequence>
<dbReference type="EMBL" id="KN880980">
    <property type="protein sequence ID" value="KIY61304.1"/>
    <property type="molecule type" value="Genomic_DNA"/>
</dbReference>
<proteinExistence type="predicted"/>
<organism evidence="2 3">
    <name type="scientific">Cylindrobasidium torrendii FP15055 ss-10</name>
    <dbReference type="NCBI Taxonomy" id="1314674"/>
    <lineage>
        <taxon>Eukaryota</taxon>
        <taxon>Fungi</taxon>
        <taxon>Dikarya</taxon>
        <taxon>Basidiomycota</taxon>
        <taxon>Agaricomycotina</taxon>
        <taxon>Agaricomycetes</taxon>
        <taxon>Agaricomycetidae</taxon>
        <taxon>Agaricales</taxon>
        <taxon>Marasmiineae</taxon>
        <taxon>Physalacriaceae</taxon>
        <taxon>Cylindrobasidium</taxon>
    </lineage>
</organism>
<evidence type="ECO:0000313" key="3">
    <source>
        <dbReference type="Proteomes" id="UP000054007"/>
    </source>
</evidence>
<feature type="transmembrane region" description="Helical" evidence="1">
    <location>
        <begin position="242"/>
        <end position="263"/>
    </location>
</feature>
<name>A0A0D7ATY2_9AGAR</name>
<keyword evidence="3" id="KW-1185">Reference proteome</keyword>
<feature type="transmembrane region" description="Helical" evidence="1">
    <location>
        <begin position="6"/>
        <end position="25"/>
    </location>
</feature>
<evidence type="ECO:0000313" key="2">
    <source>
        <dbReference type="EMBL" id="KIY61304.1"/>
    </source>
</evidence>
<reference evidence="2 3" key="1">
    <citation type="journal article" date="2015" name="Fungal Genet. Biol.">
        <title>Evolution of novel wood decay mechanisms in Agaricales revealed by the genome sequences of Fistulina hepatica and Cylindrobasidium torrendii.</title>
        <authorList>
            <person name="Floudas D."/>
            <person name="Held B.W."/>
            <person name="Riley R."/>
            <person name="Nagy L.G."/>
            <person name="Koehler G."/>
            <person name="Ransdell A.S."/>
            <person name="Younus H."/>
            <person name="Chow J."/>
            <person name="Chiniquy J."/>
            <person name="Lipzen A."/>
            <person name="Tritt A."/>
            <person name="Sun H."/>
            <person name="Haridas S."/>
            <person name="LaButti K."/>
            <person name="Ohm R.A."/>
            <person name="Kues U."/>
            <person name="Blanchette R.A."/>
            <person name="Grigoriev I.V."/>
            <person name="Minto R.E."/>
            <person name="Hibbett D.S."/>
        </authorList>
    </citation>
    <scope>NUCLEOTIDE SEQUENCE [LARGE SCALE GENOMIC DNA]</scope>
    <source>
        <strain evidence="2 3">FP15055 ss-10</strain>
    </source>
</reference>
<gene>
    <name evidence="2" type="ORF">CYLTODRAFT_231345</name>
</gene>